<dbReference type="Proteomes" id="UP001147747">
    <property type="component" value="Unassembled WGS sequence"/>
</dbReference>
<comment type="caution">
    <text evidence="2">The sequence shown here is derived from an EMBL/GenBank/DDBJ whole genome shotgun (WGS) entry which is preliminary data.</text>
</comment>
<accession>A0A9W9W7H5</accession>
<feature type="compositionally biased region" description="Polar residues" evidence="1">
    <location>
        <begin position="7"/>
        <end position="18"/>
    </location>
</feature>
<sequence length="535" mass="59852">MGHLTPIKSSYPTPQTSRSGRDQRPVGSFDSAPDSNLPEDLLFSSQEASDQISEQVPCRLAGKIEDNSERKDNQGSCRQVPLDDASERESEQKDLLSDISMPPAKKRRLGTNENNNAETEPRMKSDNENKYNLAHSESQISSAESNDSELEPFSLESSMKTEITQPSQDGSYTAHSEPQHPEELDHLLNPAAYYEKLDELEALIAMKFNIDSGLRTHILTDFEIREASKESSFALEDAKIGFLDVLGNTERAIGCLNSEGFCGSTFSILVKDQLRPQVAKTVHISLEDIDRSNITSADHAIALFDKIFGYEEDKQNGMKPSHHLIYNFFQNILPLALVSFSGSHVCRFDINLWDEHHDEIPVGLDFSFQSQELACLKDFIGGPAWVLGKMGEQEVQTGLKVSLTVQDLQELWGPVWLVGGTADEGPIIRTERGFIAPLPREEQHSNFEESGEIDCHWTKDVPEYIDREDRILLNGNSRILIGSDLRDAGGLAVNLNCESQIDDIQRQISHQFQFPGTCNDYYRMDGHDIHGRPGA</sequence>
<feature type="compositionally biased region" description="Polar residues" evidence="1">
    <location>
        <begin position="157"/>
        <end position="176"/>
    </location>
</feature>
<dbReference type="GeneID" id="81365254"/>
<proteinExistence type="predicted"/>
<protein>
    <submittedName>
        <fullName evidence="2">Uncharacterized protein</fullName>
    </submittedName>
</protein>
<reference evidence="2" key="2">
    <citation type="journal article" date="2023" name="IMA Fungus">
        <title>Comparative genomic study of the Penicillium genus elucidates a diverse pangenome and 15 lateral gene transfer events.</title>
        <authorList>
            <person name="Petersen C."/>
            <person name="Sorensen T."/>
            <person name="Nielsen M.R."/>
            <person name="Sondergaard T.E."/>
            <person name="Sorensen J.L."/>
            <person name="Fitzpatrick D.A."/>
            <person name="Frisvad J.C."/>
            <person name="Nielsen K.L."/>
        </authorList>
    </citation>
    <scope>NUCLEOTIDE SEQUENCE</scope>
    <source>
        <strain evidence="2">IBT 29677</strain>
    </source>
</reference>
<feature type="compositionally biased region" description="Polar residues" evidence="1">
    <location>
        <begin position="43"/>
        <end position="54"/>
    </location>
</feature>
<feature type="compositionally biased region" description="Basic and acidic residues" evidence="1">
    <location>
        <begin position="85"/>
        <end position="96"/>
    </location>
</feature>
<feature type="region of interest" description="Disordered" evidence="1">
    <location>
        <begin position="157"/>
        <end position="180"/>
    </location>
</feature>
<evidence type="ECO:0000313" key="2">
    <source>
        <dbReference type="EMBL" id="KAJ5407754.1"/>
    </source>
</evidence>
<feature type="compositionally biased region" description="Basic and acidic residues" evidence="1">
    <location>
        <begin position="119"/>
        <end position="128"/>
    </location>
</feature>
<dbReference type="AlphaFoldDB" id="A0A9W9W7H5"/>
<feature type="region of interest" description="Disordered" evidence="1">
    <location>
        <begin position="1"/>
        <end position="128"/>
    </location>
</feature>
<keyword evidence="3" id="KW-1185">Reference proteome</keyword>
<reference evidence="2" key="1">
    <citation type="submission" date="2022-12" db="EMBL/GenBank/DDBJ databases">
        <authorList>
            <person name="Petersen C."/>
        </authorList>
    </citation>
    <scope>NUCLEOTIDE SEQUENCE</scope>
    <source>
        <strain evidence="2">IBT 29677</strain>
    </source>
</reference>
<dbReference type="RefSeq" id="XP_056492069.1">
    <property type="nucleotide sequence ID" value="XM_056626274.1"/>
</dbReference>
<name>A0A9W9W7H5_9EURO</name>
<dbReference type="OrthoDB" id="428577at2759"/>
<evidence type="ECO:0000313" key="3">
    <source>
        <dbReference type="Proteomes" id="UP001147747"/>
    </source>
</evidence>
<gene>
    <name evidence="2" type="ORF">N7509_001637</name>
</gene>
<feature type="compositionally biased region" description="Basic and acidic residues" evidence="1">
    <location>
        <begin position="62"/>
        <end position="73"/>
    </location>
</feature>
<dbReference type="EMBL" id="JAPZBU010000004">
    <property type="protein sequence ID" value="KAJ5407754.1"/>
    <property type="molecule type" value="Genomic_DNA"/>
</dbReference>
<organism evidence="2 3">
    <name type="scientific">Penicillium cosmopolitanum</name>
    <dbReference type="NCBI Taxonomy" id="1131564"/>
    <lineage>
        <taxon>Eukaryota</taxon>
        <taxon>Fungi</taxon>
        <taxon>Dikarya</taxon>
        <taxon>Ascomycota</taxon>
        <taxon>Pezizomycotina</taxon>
        <taxon>Eurotiomycetes</taxon>
        <taxon>Eurotiomycetidae</taxon>
        <taxon>Eurotiales</taxon>
        <taxon>Aspergillaceae</taxon>
        <taxon>Penicillium</taxon>
    </lineage>
</organism>
<evidence type="ECO:0000256" key="1">
    <source>
        <dbReference type="SAM" id="MobiDB-lite"/>
    </source>
</evidence>